<evidence type="ECO:0000259" key="5">
    <source>
        <dbReference type="Pfam" id="PF13102"/>
    </source>
</evidence>
<name>A0AAJ2S9B2_9FLAO</name>
<dbReference type="Proteomes" id="UP001278738">
    <property type="component" value="Unassembled WGS sequence"/>
</dbReference>
<feature type="domain" description="Tyr recombinase" evidence="4">
    <location>
        <begin position="263"/>
        <end position="408"/>
    </location>
</feature>
<evidence type="ECO:0000256" key="3">
    <source>
        <dbReference type="ARBA" id="ARBA00023172"/>
    </source>
</evidence>
<dbReference type="InterPro" id="IPR013762">
    <property type="entry name" value="Integrase-like_cat_sf"/>
</dbReference>
<dbReference type="EMBL" id="JAWXVG010000001">
    <property type="protein sequence ID" value="MDX6181248.1"/>
    <property type="molecule type" value="Genomic_DNA"/>
</dbReference>
<gene>
    <name evidence="6" type="ORF">SGQ18_03730</name>
    <name evidence="7" type="ORF">SGQ44_03735</name>
</gene>
<keyword evidence="2" id="KW-0238">DNA-binding</keyword>
<dbReference type="AlphaFoldDB" id="A0AAJ2S9B2"/>
<dbReference type="RefSeq" id="WP_229975859.1">
    <property type="nucleotide sequence ID" value="NZ_CP087133.1"/>
</dbReference>
<evidence type="ECO:0000313" key="7">
    <source>
        <dbReference type="EMBL" id="MDX6184849.1"/>
    </source>
</evidence>
<keyword evidence="3" id="KW-0233">DNA recombination</keyword>
<dbReference type="GO" id="GO:0015074">
    <property type="term" value="P:DNA integration"/>
    <property type="evidence" value="ECO:0007669"/>
    <property type="project" value="InterPro"/>
</dbReference>
<dbReference type="GO" id="GO:0003677">
    <property type="term" value="F:DNA binding"/>
    <property type="evidence" value="ECO:0007669"/>
    <property type="project" value="UniProtKB-KW"/>
</dbReference>
<proteinExistence type="inferred from homology"/>
<dbReference type="Pfam" id="PF00589">
    <property type="entry name" value="Phage_integrase"/>
    <property type="match status" value="1"/>
</dbReference>
<dbReference type="InterPro" id="IPR050090">
    <property type="entry name" value="Tyrosine_recombinase_XerCD"/>
</dbReference>
<dbReference type="Gene3D" id="1.10.150.130">
    <property type="match status" value="1"/>
</dbReference>
<dbReference type="InterPro" id="IPR002104">
    <property type="entry name" value="Integrase_catalytic"/>
</dbReference>
<dbReference type="Pfam" id="PF13102">
    <property type="entry name" value="Phage_int_SAM_5"/>
    <property type="match status" value="1"/>
</dbReference>
<evidence type="ECO:0000313" key="8">
    <source>
        <dbReference type="Proteomes" id="UP001270053"/>
    </source>
</evidence>
<dbReference type="InterPro" id="IPR011010">
    <property type="entry name" value="DNA_brk_join_enz"/>
</dbReference>
<evidence type="ECO:0000256" key="1">
    <source>
        <dbReference type="ARBA" id="ARBA00008857"/>
    </source>
</evidence>
<organism evidence="7 8">
    <name type="scientific">Flavobacterium flavipigmentatum</name>
    <dbReference type="NCBI Taxonomy" id="2893884"/>
    <lineage>
        <taxon>Bacteria</taxon>
        <taxon>Pseudomonadati</taxon>
        <taxon>Bacteroidota</taxon>
        <taxon>Flavobacteriia</taxon>
        <taxon>Flavobacteriales</taxon>
        <taxon>Flavobacteriaceae</taxon>
        <taxon>Flavobacterium</taxon>
    </lineage>
</organism>
<evidence type="ECO:0000256" key="2">
    <source>
        <dbReference type="ARBA" id="ARBA00023125"/>
    </source>
</evidence>
<protein>
    <submittedName>
        <fullName evidence="7">Phage integrase SAM-like domain-containing protein</fullName>
    </submittedName>
</protein>
<dbReference type="PANTHER" id="PTHR30349:SF64">
    <property type="entry name" value="PROPHAGE INTEGRASE INTD-RELATED"/>
    <property type="match status" value="1"/>
</dbReference>
<dbReference type="Proteomes" id="UP001270053">
    <property type="component" value="Unassembled WGS sequence"/>
</dbReference>
<evidence type="ECO:0000313" key="6">
    <source>
        <dbReference type="EMBL" id="MDX6181248.1"/>
    </source>
</evidence>
<reference evidence="7 9" key="1">
    <citation type="submission" date="2023-11" db="EMBL/GenBank/DDBJ databases">
        <title>Unpublished Manusciprt.</title>
        <authorList>
            <person name="Saticioglu I.B."/>
            <person name="Ay H."/>
            <person name="Ajmi N."/>
            <person name="Altun S."/>
            <person name="Duman M."/>
        </authorList>
    </citation>
    <scope>NUCLEOTIDE SEQUENCE</scope>
    <source>
        <strain evidence="6 9">Fl-33</strain>
        <strain evidence="7">Fl-77</strain>
    </source>
</reference>
<dbReference type="Gene3D" id="1.10.443.10">
    <property type="entry name" value="Intergrase catalytic core"/>
    <property type="match status" value="1"/>
</dbReference>
<comment type="caution">
    <text evidence="7">The sequence shown here is derived from an EMBL/GenBank/DDBJ whole genome shotgun (WGS) entry which is preliminary data.</text>
</comment>
<dbReference type="PANTHER" id="PTHR30349">
    <property type="entry name" value="PHAGE INTEGRASE-RELATED"/>
    <property type="match status" value="1"/>
</dbReference>
<dbReference type="EMBL" id="JAWXVH010000001">
    <property type="protein sequence ID" value="MDX6184849.1"/>
    <property type="molecule type" value="Genomic_DNA"/>
</dbReference>
<evidence type="ECO:0000313" key="9">
    <source>
        <dbReference type="Proteomes" id="UP001278738"/>
    </source>
</evidence>
<feature type="domain" description="Phage integrase SAM-like" evidence="5">
    <location>
        <begin position="121"/>
        <end position="217"/>
    </location>
</feature>
<accession>A0AAJ2S9B2</accession>
<dbReference type="InterPro" id="IPR025269">
    <property type="entry name" value="SAM-like_dom"/>
</dbReference>
<dbReference type="GO" id="GO:0006310">
    <property type="term" value="P:DNA recombination"/>
    <property type="evidence" value="ECO:0007669"/>
    <property type="project" value="UniProtKB-KW"/>
</dbReference>
<evidence type="ECO:0000259" key="4">
    <source>
        <dbReference type="Pfam" id="PF00589"/>
    </source>
</evidence>
<keyword evidence="9" id="KW-1185">Reference proteome</keyword>
<dbReference type="SUPFAM" id="SSF56349">
    <property type="entry name" value="DNA breaking-rejoining enzymes"/>
    <property type="match status" value="1"/>
</dbReference>
<dbReference type="InterPro" id="IPR010998">
    <property type="entry name" value="Integrase_recombinase_N"/>
</dbReference>
<sequence>MATINYRINEKASKDPTMIYVRFKADKDSEAPTSIVVFKRHWSKTKQSVKSHHDSDDYRDIVNKQLSDLKSLIVKKYGLDNHSGKTIDTKWLKDVILEFHNKPTSDSTDKEIFLVDFGDFYTEKSKKRTNPRTGKKLNIRTFQDYNNSVNKLKDYEKYTGSKIRLDGVSLVFHTHFLDYLRDVDKLGENTIGKVIANIKAFLKSAERYGYKVNQDYKSREFVAPSSKTVDIYFNEAEIQKIKNHEFELDGYLDNARDWLIIGLWTGLRISDFLQLRREDYNDGFIQNNNFKTGIPVVIPIHRDVQAVLDKRSGNLPREISDQNFNDYIKIVAEKVGFTEKVEGSKPVKILDGNNKKVSRKVRAKYHKYELVTSHICRRSFATNVYGTIDTLTIMKITGHKTEKQFLDYVKISPMEYAIRLKELWSKVYQKAE</sequence>
<comment type="similarity">
    <text evidence="1">Belongs to the 'phage' integrase family.</text>
</comment>